<dbReference type="RefSeq" id="WP_380097230.1">
    <property type="nucleotide sequence ID" value="NZ_JBHRYD010000010.1"/>
</dbReference>
<gene>
    <name evidence="3" type="ORF">ACFOOL_11635</name>
</gene>
<dbReference type="EMBL" id="JBHRYD010000010">
    <property type="protein sequence ID" value="MFC3705407.1"/>
    <property type="molecule type" value="Genomic_DNA"/>
</dbReference>
<reference evidence="4" key="1">
    <citation type="journal article" date="2019" name="Int. J. Syst. Evol. Microbiol.">
        <title>The Global Catalogue of Microorganisms (GCM) 10K type strain sequencing project: providing services to taxonomists for standard genome sequencing and annotation.</title>
        <authorList>
            <consortium name="The Broad Institute Genomics Platform"/>
            <consortium name="The Broad Institute Genome Sequencing Center for Infectious Disease"/>
            <person name="Wu L."/>
            <person name="Ma J."/>
        </authorList>
    </citation>
    <scope>NUCLEOTIDE SEQUENCE [LARGE SCALE GENOMIC DNA]</scope>
    <source>
        <strain evidence="4">KCTC 42281</strain>
    </source>
</reference>
<name>A0ABV7X262_9HYPH</name>
<feature type="signal peptide" evidence="1">
    <location>
        <begin position="1"/>
        <end position="20"/>
    </location>
</feature>
<evidence type="ECO:0000256" key="1">
    <source>
        <dbReference type="SAM" id="SignalP"/>
    </source>
</evidence>
<evidence type="ECO:0000259" key="2">
    <source>
        <dbReference type="Pfam" id="PF11412"/>
    </source>
</evidence>
<comment type="caution">
    <text evidence="3">The sequence shown here is derived from an EMBL/GenBank/DDBJ whole genome shotgun (WGS) entry which is preliminary data.</text>
</comment>
<keyword evidence="1" id="KW-0732">Signal</keyword>
<dbReference type="Proteomes" id="UP001595613">
    <property type="component" value="Unassembled WGS sequence"/>
</dbReference>
<protein>
    <submittedName>
        <fullName evidence="3">Protein-disulfide reductase DsbD domain-containing protein</fullName>
    </submittedName>
</protein>
<accession>A0ABV7X262</accession>
<evidence type="ECO:0000313" key="4">
    <source>
        <dbReference type="Proteomes" id="UP001595613"/>
    </source>
</evidence>
<keyword evidence="4" id="KW-1185">Reference proteome</keyword>
<feature type="chain" id="PRO_5047027967" evidence="1">
    <location>
        <begin position="21"/>
        <end position="278"/>
    </location>
</feature>
<organism evidence="3 4">
    <name type="scientific">Devosia honganensis</name>
    <dbReference type="NCBI Taxonomy" id="1610527"/>
    <lineage>
        <taxon>Bacteria</taxon>
        <taxon>Pseudomonadati</taxon>
        <taxon>Pseudomonadota</taxon>
        <taxon>Alphaproteobacteria</taxon>
        <taxon>Hyphomicrobiales</taxon>
        <taxon>Devosiaceae</taxon>
        <taxon>Devosia</taxon>
    </lineage>
</organism>
<proteinExistence type="predicted"/>
<sequence length="278" mass="29407">MRPLTAFALAALISVPSVHAGETPWQEVAPGVSVRLISTGKAPEAGKVLMGLEFDMPPNTKTYWRVPGQTGLATQLDLSASRGVGGHAVHWPHPRREERGGYLDHVYYGHVLLPVELAAEDGTGMVDMRATMGICSEICIPAQARFVLPLRDAEPDRPNELRIRQALAEVPVPWESGPVPVGAVSAREDGKAIAVEVTGSDLDVETLIVATGDGRPLFGAPQKSPQGALVVLPILGKTDNSDLNGMSVELTFMTQMGAYSVNRTIGAGAGEYAAAQGR</sequence>
<dbReference type="InterPro" id="IPR028250">
    <property type="entry name" value="DsbDN"/>
</dbReference>
<dbReference type="Pfam" id="PF11412">
    <property type="entry name" value="DsbD_N"/>
    <property type="match status" value="1"/>
</dbReference>
<feature type="domain" description="Thiol:disulfide interchange protein DsbD N-terminal" evidence="2">
    <location>
        <begin position="44"/>
        <end position="148"/>
    </location>
</feature>
<evidence type="ECO:0000313" key="3">
    <source>
        <dbReference type="EMBL" id="MFC3705407.1"/>
    </source>
</evidence>